<proteinExistence type="predicted"/>
<reference evidence="4 5" key="1">
    <citation type="journal article" date="2013" name="Int. J. Syst. Evol. Microbiol.">
        <title>Tumebacillus flagellatus sp. nov., an alpha-amylase/pullulanase-producing bacterium isolated from cassava wastewater.</title>
        <authorList>
            <person name="Wang Q."/>
            <person name="Xie N."/>
            <person name="Qin Y."/>
            <person name="Shen N."/>
            <person name="Zhu J."/>
            <person name="Mi H."/>
            <person name="Huang R."/>
        </authorList>
    </citation>
    <scope>NUCLEOTIDE SEQUENCE [LARGE SCALE GENOMIC DNA]</scope>
    <source>
        <strain evidence="4 5">GST4</strain>
    </source>
</reference>
<organism evidence="4 5">
    <name type="scientific">Tumebacillus flagellatus</name>
    <dbReference type="NCBI Taxonomy" id="1157490"/>
    <lineage>
        <taxon>Bacteria</taxon>
        <taxon>Bacillati</taxon>
        <taxon>Bacillota</taxon>
        <taxon>Bacilli</taxon>
        <taxon>Bacillales</taxon>
        <taxon>Alicyclobacillaceae</taxon>
        <taxon>Tumebacillus</taxon>
    </lineage>
</organism>
<dbReference type="PROSITE" id="PS51737">
    <property type="entry name" value="RECOMBINASE_DNA_BIND"/>
    <property type="match status" value="1"/>
</dbReference>
<dbReference type="Proteomes" id="UP000027931">
    <property type="component" value="Unassembled WGS sequence"/>
</dbReference>
<dbReference type="InterPro" id="IPR025827">
    <property type="entry name" value="Zn_ribbon_recom_dom"/>
</dbReference>
<dbReference type="CDD" id="cd00338">
    <property type="entry name" value="Ser_Recombinase"/>
    <property type="match status" value="1"/>
</dbReference>
<evidence type="ECO:0000313" key="4">
    <source>
        <dbReference type="EMBL" id="KEO84796.1"/>
    </source>
</evidence>
<evidence type="ECO:0000256" key="1">
    <source>
        <dbReference type="SAM" id="Coils"/>
    </source>
</evidence>
<dbReference type="GO" id="GO:0003677">
    <property type="term" value="F:DNA binding"/>
    <property type="evidence" value="ECO:0007669"/>
    <property type="project" value="InterPro"/>
</dbReference>
<name>A0A074LRN0_9BACL</name>
<dbReference type="EMBL" id="JMIR01000002">
    <property type="protein sequence ID" value="KEO84796.1"/>
    <property type="molecule type" value="Genomic_DNA"/>
</dbReference>
<evidence type="ECO:0000259" key="2">
    <source>
        <dbReference type="PROSITE" id="PS51736"/>
    </source>
</evidence>
<sequence length="514" mass="59357">MKLLTGLNVIIYLRKSRADQEAEARGEGETLAKHRRVLLEFAKHHKIKILHIFEELLSGDRIVDRPEMQKVLHAVADKTYNGNHIDGVLIMDIDRLGRGNKIDQGIIEDTFKESGVLIITPRKVYDSQDEYDEEAMENETFFSRKEFKRINRRLQNGRKDSVNDGKHIAKKPPYGYERGSDLKLRPDPDTAKIVRMIFNWTADDRLGHKAIAGRLTDMGVKTPSGKKIWPRSAIARILKNEVYLGTVIWGKTRIVKSPYGGYQQIPTLDRDKWTIKENAHEPLVTRELFERANEVGASRPLPVPKDKRLTNPLAGLIFCSECGFKMRRQPNPKYEAFLICTTRGCKNKQAQFQLVEGKLLNSLRLILLEIEVSLEESKDTSEVERALLLQTIKNYEKDISETKNQISRVHDLLEKNVYSIEQYLERNDELAKRIEKLQQDIGNVKIQLSVLDERADKMRTTIPEIANVLAEYGEISNPESRNQMLKGIIDKITYTRKPEWKDPHQFELDVHLKI</sequence>
<dbReference type="Pfam" id="PF00239">
    <property type="entry name" value="Resolvase"/>
    <property type="match status" value="1"/>
</dbReference>
<dbReference type="InterPro" id="IPR050639">
    <property type="entry name" value="SSR_resolvase"/>
</dbReference>
<dbReference type="Gene3D" id="3.90.1750.20">
    <property type="entry name" value="Putative Large Serine Recombinase, Chain B, Domain 2"/>
    <property type="match status" value="1"/>
</dbReference>
<feature type="coiled-coil region" evidence="1">
    <location>
        <begin position="385"/>
        <end position="454"/>
    </location>
</feature>
<dbReference type="eggNOG" id="COG1961">
    <property type="taxonomic scope" value="Bacteria"/>
</dbReference>
<dbReference type="OrthoDB" id="65783at2"/>
<accession>A0A074LRN0</accession>
<dbReference type="InterPro" id="IPR011109">
    <property type="entry name" value="DNA_bind_recombinase_dom"/>
</dbReference>
<keyword evidence="5" id="KW-1185">Reference proteome</keyword>
<dbReference type="RefSeq" id="WP_038083893.1">
    <property type="nucleotide sequence ID" value="NZ_JMIR01000002.1"/>
</dbReference>
<dbReference type="Pfam" id="PF13408">
    <property type="entry name" value="Zn_ribbon_recom"/>
    <property type="match status" value="1"/>
</dbReference>
<dbReference type="STRING" id="1157490.EL26_01945"/>
<evidence type="ECO:0000313" key="5">
    <source>
        <dbReference type="Proteomes" id="UP000027931"/>
    </source>
</evidence>
<dbReference type="AlphaFoldDB" id="A0A074LRN0"/>
<dbReference type="GO" id="GO:0000150">
    <property type="term" value="F:DNA strand exchange activity"/>
    <property type="evidence" value="ECO:0007669"/>
    <property type="project" value="InterPro"/>
</dbReference>
<dbReference type="InterPro" id="IPR006119">
    <property type="entry name" value="Resolv_N"/>
</dbReference>
<dbReference type="PANTHER" id="PTHR30461">
    <property type="entry name" value="DNA-INVERTASE FROM LAMBDOID PROPHAGE"/>
    <property type="match status" value="1"/>
</dbReference>
<dbReference type="Pfam" id="PF07508">
    <property type="entry name" value="Recombinase"/>
    <property type="match status" value="1"/>
</dbReference>
<feature type="domain" description="Resolvase/invertase-type recombinase catalytic" evidence="2">
    <location>
        <begin position="8"/>
        <end position="165"/>
    </location>
</feature>
<dbReference type="InterPro" id="IPR036162">
    <property type="entry name" value="Resolvase-like_N_sf"/>
</dbReference>
<evidence type="ECO:0000259" key="3">
    <source>
        <dbReference type="PROSITE" id="PS51737"/>
    </source>
</evidence>
<dbReference type="PROSITE" id="PS51736">
    <property type="entry name" value="RECOMBINASES_3"/>
    <property type="match status" value="1"/>
</dbReference>
<comment type="caution">
    <text evidence="4">The sequence shown here is derived from an EMBL/GenBank/DDBJ whole genome shotgun (WGS) entry which is preliminary data.</text>
</comment>
<dbReference type="SMART" id="SM00857">
    <property type="entry name" value="Resolvase"/>
    <property type="match status" value="1"/>
</dbReference>
<dbReference type="SUPFAM" id="SSF53041">
    <property type="entry name" value="Resolvase-like"/>
    <property type="match status" value="1"/>
</dbReference>
<dbReference type="InterPro" id="IPR038109">
    <property type="entry name" value="DNA_bind_recomb_sf"/>
</dbReference>
<gene>
    <name evidence="4" type="ORF">EL26_01945</name>
</gene>
<feature type="domain" description="Recombinase" evidence="3">
    <location>
        <begin position="173"/>
        <end position="302"/>
    </location>
</feature>
<dbReference type="Gene3D" id="3.40.50.1390">
    <property type="entry name" value="Resolvase, N-terminal catalytic domain"/>
    <property type="match status" value="1"/>
</dbReference>
<keyword evidence="1" id="KW-0175">Coiled coil</keyword>
<evidence type="ECO:0008006" key="6">
    <source>
        <dbReference type="Google" id="ProtNLM"/>
    </source>
</evidence>
<dbReference type="PANTHER" id="PTHR30461:SF23">
    <property type="entry name" value="DNA RECOMBINASE-RELATED"/>
    <property type="match status" value="1"/>
</dbReference>
<protein>
    <recommendedName>
        <fullName evidence="6">Recombinase</fullName>
    </recommendedName>
</protein>